<dbReference type="Pfam" id="PF00512">
    <property type="entry name" value="HisKA"/>
    <property type="match status" value="1"/>
</dbReference>
<dbReference type="SUPFAM" id="SSF47384">
    <property type="entry name" value="Homodimeric domain of signal transducing histidine kinase"/>
    <property type="match status" value="1"/>
</dbReference>
<feature type="domain" description="Histidine kinase" evidence="10">
    <location>
        <begin position="156"/>
        <end position="372"/>
    </location>
</feature>
<accession>A0ABV6E3G3</accession>
<feature type="region of interest" description="Disordered" evidence="9">
    <location>
        <begin position="387"/>
        <end position="407"/>
    </location>
</feature>
<dbReference type="CDD" id="cd00075">
    <property type="entry name" value="HATPase"/>
    <property type="match status" value="1"/>
</dbReference>
<sequence>MDPTMQAGLAAIVGAVMAGGAVLAWHISDRQRHTLPQVEEPVVQAGVAAVLSILRSSAVVVDESDHVLKASAPAYAFGLVRGSTLVVPELLDLVAQVRRDGQIRESELDLPAPDGGTARTLTARVAPLGARLVLALVEDRTREKRVEEVRRDFVANVSHELKTPVGAIKLLAEAVTDASDDPEAVQRFATRMLLESDRLANLVQQIIELSRLQAHDPLETPVMVDLDAAVLTAVDTSAMEAAAKRITVESRGEHGLEVFGSQELIGAAVSNLVANAVTYSGEGSRVVVTTRSEGDQVQVSVVDQGIGIPPEDIDRIFERFYRVDPARHRSTGGTGLGLAIVKHVAATHGGDIAVWSVQGQGSTFTLTLPRNPQPGQGRTTTPVEVVVPRGTTADDPTTSRTQQEVRR</sequence>
<dbReference type="GO" id="GO:0016301">
    <property type="term" value="F:kinase activity"/>
    <property type="evidence" value="ECO:0007669"/>
    <property type="project" value="UniProtKB-KW"/>
</dbReference>
<proteinExistence type="predicted"/>
<evidence type="ECO:0000256" key="5">
    <source>
        <dbReference type="ARBA" id="ARBA00022679"/>
    </source>
</evidence>
<dbReference type="Proteomes" id="UP001589698">
    <property type="component" value="Unassembled WGS sequence"/>
</dbReference>
<evidence type="ECO:0000256" key="3">
    <source>
        <dbReference type="ARBA" id="ARBA00012438"/>
    </source>
</evidence>
<evidence type="ECO:0000256" key="8">
    <source>
        <dbReference type="ARBA" id="ARBA00039401"/>
    </source>
</evidence>
<evidence type="ECO:0000313" key="12">
    <source>
        <dbReference type="Proteomes" id="UP001589698"/>
    </source>
</evidence>
<dbReference type="EMBL" id="JBHLXH010000001">
    <property type="protein sequence ID" value="MFC0223522.1"/>
    <property type="molecule type" value="Genomic_DNA"/>
</dbReference>
<keyword evidence="5" id="KW-0808">Transferase</keyword>
<dbReference type="InterPro" id="IPR004358">
    <property type="entry name" value="Sig_transdc_His_kin-like_C"/>
</dbReference>
<reference evidence="11 12" key="1">
    <citation type="submission" date="2024-09" db="EMBL/GenBank/DDBJ databases">
        <authorList>
            <person name="Sun Q."/>
            <person name="Mori K."/>
        </authorList>
    </citation>
    <scope>NUCLEOTIDE SEQUENCE [LARGE SCALE GENOMIC DNA]</scope>
    <source>
        <strain evidence="11 12">CCM 8654</strain>
    </source>
</reference>
<dbReference type="PRINTS" id="PR00344">
    <property type="entry name" value="BCTRLSENSOR"/>
</dbReference>
<keyword evidence="4" id="KW-0597">Phosphoprotein</keyword>
<organism evidence="11 12">
    <name type="scientific">Nocardioides zeicaulis</name>
    <dbReference type="NCBI Taxonomy" id="1776857"/>
    <lineage>
        <taxon>Bacteria</taxon>
        <taxon>Bacillati</taxon>
        <taxon>Actinomycetota</taxon>
        <taxon>Actinomycetes</taxon>
        <taxon>Propionibacteriales</taxon>
        <taxon>Nocardioidaceae</taxon>
        <taxon>Nocardioides</taxon>
    </lineage>
</organism>
<dbReference type="RefSeq" id="WP_378519266.1">
    <property type="nucleotide sequence ID" value="NZ_CBCSDI010000004.1"/>
</dbReference>
<evidence type="ECO:0000313" key="11">
    <source>
        <dbReference type="EMBL" id="MFC0223522.1"/>
    </source>
</evidence>
<dbReference type="CDD" id="cd00082">
    <property type="entry name" value="HisKA"/>
    <property type="match status" value="1"/>
</dbReference>
<dbReference type="Gene3D" id="3.30.565.10">
    <property type="entry name" value="Histidine kinase-like ATPase, C-terminal domain"/>
    <property type="match status" value="1"/>
</dbReference>
<dbReference type="InterPro" id="IPR036097">
    <property type="entry name" value="HisK_dim/P_sf"/>
</dbReference>
<evidence type="ECO:0000256" key="4">
    <source>
        <dbReference type="ARBA" id="ARBA00022553"/>
    </source>
</evidence>
<protein>
    <recommendedName>
        <fullName evidence="8">Sensor-like histidine kinase SenX3</fullName>
        <ecNumber evidence="3">2.7.13.3</ecNumber>
    </recommendedName>
</protein>
<evidence type="ECO:0000256" key="9">
    <source>
        <dbReference type="SAM" id="MobiDB-lite"/>
    </source>
</evidence>
<dbReference type="SUPFAM" id="SSF55874">
    <property type="entry name" value="ATPase domain of HSP90 chaperone/DNA topoisomerase II/histidine kinase"/>
    <property type="match status" value="1"/>
</dbReference>
<name>A0ABV6E3G3_9ACTN</name>
<comment type="subcellular location">
    <subcellularLocation>
        <location evidence="2">Cell membrane</location>
    </subcellularLocation>
</comment>
<keyword evidence="6 11" id="KW-0418">Kinase</keyword>
<dbReference type="PROSITE" id="PS50109">
    <property type="entry name" value="HIS_KIN"/>
    <property type="match status" value="1"/>
</dbReference>
<evidence type="ECO:0000256" key="7">
    <source>
        <dbReference type="ARBA" id="ARBA00023012"/>
    </source>
</evidence>
<keyword evidence="12" id="KW-1185">Reference proteome</keyword>
<dbReference type="EC" id="2.7.13.3" evidence="3"/>
<dbReference type="InterPro" id="IPR003661">
    <property type="entry name" value="HisK_dim/P_dom"/>
</dbReference>
<dbReference type="Pfam" id="PF02518">
    <property type="entry name" value="HATPase_c"/>
    <property type="match status" value="1"/>
</dbReference>
<keyword evidence="7" id="KW-0902">Two-component regulatory system</keyword>
<dbReference type="SMART" id="SM00388">
    <property type="entry name" value="HisKA"/>
    <property type="match status" value="1"/>
</dbReference>
<dbReference type="PANTHER" id="PTHR45453">
    <property type="entry name" value="PHOSPHATE REGULON SENSOR PROTEIN PHOR"/>
    <property type="match status" value="1"/>
</dbReference>
<dbReference type="Gene3D" id="1.10.287.130">
    <property type="match status" value="1"/>
</dbReference>
<evidence type="ECO:0000256" key="1">
    <source>
        <dbReference type="ARBA" id="ARBA00000085"/>
    </source>
</evidence>
<evidence type="ECO:0000259" key="10">
    <source>
        <dbReference type="PROSITE" id="PS50109"/>
    </source>
</evidence>
<dbReference type="PANTHER" id="PTHR45453:SF1">
    <property type="entry name" value="PHOSPHATE REGULON SENSOR PROTEIN PHOR"/>
    <property type="match status" value="1"/>
</dbReference>
<dbReference type="InterPro" id="IPR005467">
    <property type="entry name" value="His_kinase_dom"/>
</dbReference>
<comment type="catalytic activity">
    <reaction evidence="1">
        <text>ATP + protein L-histidine = ADP + protein N-phospho-L-histidine.</text>
        <dbReference type="EC" id="2.7.13.3"/>
    </reaction>
</comment>
<evidence type="ECO:0000256" key="2">
    <source>
        <dbReference type="ARBA" id="ARBA00004236"/>
    </source>
</evidence>
<dbReference type="InterPro" id="IPR050351">
    <property type="entry name" value="BphY/WalK/GraS-like"/>
</dbReference>
<comment type="caution">
    <text evidence="11">The sequence shown here is derived from an EMBL/GenBank/DDBJ whole genome shotgun (WGS) entry which is preliminary data.</text>
</comment>
<dbReference type="InterPro" id="IPR003594">
    <property type="entry name" value="HATPase_dom"/>
</dbReference>
<dbReference type="InterPro" id="IPR036890">
    <property type="entry name" value="HATPase_C_sf"/>
</dbReference>
<feature type="compositionally biased region" description="Polar residues" evidence="9">
    <location>
        <begin position="394"/>
        <end position="407"/>
    </location>
</feature>
<gene>
    <name evidence="11" type="ORF">ACFFJG_13620</name>
</gene>
<evidence type="ECO:0000256" key="6">
    <source>
        <dbReference type="ARBA" id="ARBA00022777"/>
    </source>
</evidence>
<dbReference type="SMART" id="SM00387">
    <property type="entry name" value="HATPase_c"/>
    <property type="match status" value="1"/>
</dbReference>